<protein>
    <submittedName>
        <fullName evidence="1">Uncharacterized protein</fullName>
    </submittedName>
</protein>
<proteinExistence type="predicted"/>
<keyword evidence="2" id="KW-1185">Reference proteome</keyword>
<name>A0A1H8VX94_9BRAD</name>
<evidence type="ECO:0000313" key="1">
    <source>
        <dbReference type="EMBL" id="SEP20016.1"/>
    </source>
</evidence>
<reference evidence="2" key="1">
    <citation type="submission" date="2016-10" db="EMBL/GenBank/DDBJ databases">
        <authorList>
            <person name="Varghese N."/>
            <person name="Submissions S."/>
        </authorList>
    </citation>
    <scope>NUCLEOTIDE SEQUENCE [LARGE SCALE GENOMIC DNA]</scope>
    <source>
        <strain evidence="2">DSM 123</strain>
    </source>
</reference>
<sequence>MTSEIETSLIEICLGPVDRVVITAGHIVERHLPFEQWPFRYFVDLIEEGPDGGDAILWNGATHTEAVVAAREISRDWGNLPIIDRTAGDATQ</sequence>
<dbReference type="RefSeq" id="WP_092685630.1">
    <property type="nucleotide sequence ID" value="NZ_FODT01000010.1"/>
</dbReference>
<evidence type="ECO:0000313" key="2">
    <source>
        <dbReference type="Proteomes" id="UP000199615"/>
    </source>
</evidence>
<dbReference type="EMBL" id="FODT01000010">
    <property type="protein sequence ID" value="SEP20016.1"/>
    <property type="molecule type" value="Genomic_DNA"/>
</dbReference>
<dbReference type="AlphaFoldDB" id="A0A1H8VX94"/>
<accession>A0A1H8VX94</accession>
<gene>
    <name evidence="1" type="ORF">SAMN05444123_11016</name>
</gene>
<organism evidence="1 2">
    <name type="scientific">Rhodopseudomonas pseudopalustris</name>
    <dbReference type="NCBI Taxonomy" id="1513892"/>
    <lineage>
        <taxon>Bacteria</taxon>
        <taxon>Pseudomonadati</taxon>
        <taxon>Pseudomonadota</taxon>
        <taxon>Alphaproteobacteria</taxon>
        <taxon>Hyphomicrobiales</taxon>
        <taxon>Nitrobacteraceae</taxon>
        <taxon>Rhodopseudomonas</taxon>
    </lineage>
</organism>
<dbReference type="Proteomes" id="UP000199615">
    <property type="component" value="Unassembled WGS sequence"/>
</dbReference>